<protein>
    <submittedName>
        <fullName evidence="3">MarR family winged helix-turn-helix transcriptional regulator</fullName>
    </submittedName>
</protein>
<dbReference type="InterPro" id="IPR039422">
    <property type="entry name" value="MarR/SlyA-like"/>
</dbReference>
<dbReference type="RefSeq" id="WP_018565348.1">
    <property type="nucleotide sequence ID" value="NZ_JBHSDP010000024.1"/>
</dbReference>
<evidence type="ECO:0000313" key="4">
    <source>
        <dbReference type="Proteomes" id="UP001595824"/>
    </source>
</evidence>
<keyword evidence="4" id="KW-1185">Reference proteome</keyword>
<sequence>MERENRENEGDDAGRGEDRRAADAGDDDVTARTAARAWQGMNTLLMERHNRRKAVAEALGMSFSRIRALRRLAAGPITLRELAERMGSDPPYTTVIVDDLVRRGLAERITNPADRRSKLVHLTEEGRAKAARAAEILTTPPDELLALPLEDIRALDRIVARLLD</sequence>
<gene>
    <name evidence="3" type="ORF">ACFPC0_25290</name>
</gene>
<comment type="caution">
    <text evidence="3">The sequence shown here is derived from an EMBL/GenBank/DDBJ whole genome shotgun (WGS) entry which is preliminary data.</text>
</comment>
<feature type="compositionally biased region" description="Basic and acidic residues" evidence="1">
    <location>
        <begin position="1"/>
        <end position="23"/>
    </location>
</feature>
<dbReference type="InterPro" id="IPR000835">
    <property type="entry name" value="HTH_MarR-typ"/>
</dbReference>
<name>A0ABV8TK13_9ACTN</name>
<feature type="region of interest" description="Disordered" evidence="1">
    <location>
        <begin position="1"/>
        <end position="30"/>
    </location>
</feature>
<dbReference type="EMBL" id="JBHSDP010000024">
    <property type="protein sequence ID" value="MFC4331034.1"/>
    <property type="molecule type" value="Genomic_DNA"/>
</dbReference>
<dbReference type="Proteomes" id="UP001595824">
    <property type="component" value="Unassembled WGS sequence"/>
</dbReference>
<dbReference type="Pfam" id="PF12802">
    <property type="entry name" value="MarR_2"/>
    <property type="match status" value="1"/>
</dbReference>
<evidence type="ECO:0000259" key="2">
    <source>
        <dbReference type="PROSITE" id="PS50995"/>
    </source>
</evidence>
<feature type="domain" description="HTH marR-type" evidence="2">
    <location>
        <begin position="27"/>
        <end position="164"/>
    </location>
</feature>
<accession>A0ABV8TK13</accession>
<dbReference type="PRINTS" id="PR00598">
    <property type="entry name" value="HTHMARR"/>
</dbReference>
<dbReference type="InterPro" id="IPR036388">
    <property type="entry name" value="WH-like_DNA-bd_sf"/>
</dbReference>
<evidence type="ECO:0000256" key="1">
    <source>
        <dbReference type="SAM" id="MobiDB-lite"/>
    </source>
</evidence>
<dbReference type="SUPFAM" id="SSF46785">
    <property type="entry name" value="Winged helix' DNA-binding domain"/>
    <property type="match status" value="1"/>
</dbReference>
<dbReference type="PROSITE" id="PS50995">
    <property type="entry name" value="HTH_MARR_2"/>
    <property type="match status" value="1"/>
</dbReference>
<proteinExistence type="predicted"/>
<reference evidence="4" key="1">
    <citation type="journal article" date="2019" name="Int. J. Syst. Evol. Microbiol.">
        <title>The Global Catalogue of Microorganisms (GCM) 10K type strain sequencing project: providing services to taxonomists for standard genome sequencing and annotation.</title>
        <authorList>
            <consortium name="The Broad Institute Genomics Platform"/>
            <consortium name="The Broad Institute Genome Sequencing Center for Infectious Disease"/>
            <person name="Wu L."/>
            <person name="Ma J."/>
        </authorList>
    </citation>
    <scope>NUCLEOTIDE SEQUENCE [LARGE SCALE GENOMIC DNA]</scope>
    <source>
        <strain evidence="4">PCU 347</strain>
    </source>
</reference>
<organism evidence="3 4">
    <name type="scientific">Streptomyces andamanensis</name>
    <dbReference type="NCBI Taxonomy" id="1565035"/>
    <lineage>
        <taxon>Bacteria</taxon>
        <taxon>Bacillati</taxon>
        <taxon>Actinomycetota</taxon>
        <taxon>Actinomycetes</taxon>
        <taxon>Kitasatosporales</taxon>
        <taxon>Streptomycetaceae</taxon>
        <taxon>Streptomyces</taxon>
    </lineage>
</organism>
<dbReference type="SMART" id="SM00347">
    <property type="entry name" value="HTH_MARR"/>
    <property type="match status" value="1"/>
</dbReference>
<evidence type="ECO:0000313" key="3">
    <source>
        <dbReference type="EMBL" id="MFC4331034.1"/>
    </source>
</evidence>
<dbReference type="Gene3D" id="1.10.10.10">
    <property type="entry name" value="Winged helix-like DNA-binding domain superfamily/Winged helix DNA-binding domain"/>
    <property type="match status" value="1"/>
</dbReference>
<dbReference type="PANTHER" id="PTHR33164">
    <property type="entry name" value="TRANSCRIPTIONAL REGULATOR, MARR FAMILY"/>
    <property type="match status" value="1"/>
</dbReference>
<dbReference type="PANTHER" id="PTHR33164:SF43">
    <property type="entry name" value="HTH-TYPE TRANSCRIPTIONAL REPRESSOR YETL"/>
    <property type="match status" value="1"/>
</dbReference>
<dbReference type="InterPro" id="IPR036390">
    <property type="entry name" value="WH_DNA-bd_sf"/>
</dbReference>